<dbReference type="EMBL" id="CP139961">
    <property type="protein sequence ID" value="WQE03896.1"/>
    <property type="molecule type" value="Genomic_DNA"/>
</dbReference>
<evidence type="ECO:0000313" key="1">
    <source>
        <dbReference type="EMBL" id="WQE03896.1"/>
    </source>
</evidence>
<dbReference type="RefSeq" id="WP_114800001.1">
    <property type="nucleotide sequence ID" value="NZ_CP139961.1"/>
</dbReference>
<sequence length="91" mass="10578">MLKPKVYLDQNALTALLKEASEELVRILAETWEIFYSSATSRVRISFPAPNFKKLKSKDLGFFLLKLFILSILKMNQAKEFAKTKQSYQRC</sequence>
<name>A0ABZ0WXI1_9GAMM</name>
<dbReference type="Proteomes" id="UP001324384">
    <property type="component" value="Chromosome"/>
</dbReference>
<gene>
    <name evidence="1" type="ORF">U0021_09190</name>
</gene>
<proteinExistence type="predicted"/>
<protein>
    <submittedName>
        <fullName evidence="1">Uncharacterized protein</fullName>
    </submittedName>
</protein>
<reference evidence="1 2" key="1">
    <citation type="submission" date="2023-12" db="EMBL/GenBank/DDBJ databases">
        <title>Genome sequencing and assembly of bacterial species from a model synthetic community.</title>
        <authorList>
            <person name="Hogle S.L."/>
        </authorList>
    </citation>
    <scope>NUCLEOTIDE SEQUENCE [LARGE SCALE GENOMIC DNA]</scope>
    <source>
        <strain evidence="1 2">HAMBI_2792</strain>
    </source>
</reference>
<evidence type="ECO:0000313" key="2">
    <source>
        <dbReference type="Proteomes" id="UP001324384"/>
    </source>
</evidence>
<accession>A0ABZ0WXI1</accession>
<organism evidence="1 2">
    <name type="scientific">Moraxella canis</name>
    <dbReference type="NCBI Taxonomy" id="90239"/>
    <lineage>
        <taxon>Bacteria</taxon>
        <taxon>Pseudomonadati</taxon>
        <taxon>Pseudomonadota</taxon>
        <taxon>Gammaproteobacteria</taxon>
        <taxon>Moraxellales</taxon>
        <taxon>Moraxellaceae</taxon>
        <taxon>Moraxella</taxon>
    </lineage>
</organism>
<keyword evidence="2" id="KW-1185">Reference proteome</keyword>